<name>A0ABQ9CL44_9PASS</name>
<dbReference type="Proteomes" id="UP001145742">
    <property type="component" value="Unassembled WGS sequence"/>
</dbReference>
<comment type="caution">
    <text evidence="1">The sequence shown here is derived from an EMBL/GenBank/DDBJ whole genome shotgun (WGS) entry which is preliminary data.</text>
</comment>
<gene>
    <name evidence="1" type="ORF">WISP_148994</name>
</gene>
<dbReference type="EMBL" id="WHWB01034802">
    <property type="protein sequence ID" value="KAJ7403848.1"/>
    <property type="molecule type" value="Genomic_DNA"/>
</dbReference>
<organism evidence="1 2">
    <name type="scientific">Willisornis vidua</name>
    <name type="common">Xingu scale-backed antbird</name>
    <dbReference type="NCBI Taxonomy" id="1566151"/>
    <lineage>
        <taxon>Eukaryota</taxon>
        <taxon>Metazoa</taxon>
        <taxon>Chordata</taxon>
        <taxon>Craniata</taxon>
        <taxon>Vertebrata</taxon>
        <taxon>Euteleostomi</taxon>
        <taxon>Archelosauria</taxon>
        <taxon>Archosauria</taxon>
        <taxon>Dinosauria</taxon>
        <taxon>Saurischia</taxon>
        <taxon>Theropoda</taxon>
        <taxon>Coelurosauria</taxon>
        <taxon>Aves</taxon>
        <taxon>Neognathae</taxon>
        <taxon>Neoaves</taxon>
        <taxon>Telluraves</taxon>
        <taxon>Australaves</taxon>
        <taxon>Passeriformes</taxon>
        <taxon>Thamnophilidae</taxon>
        <taxon>Willisornis</taxon>
    </lineage>
</organism>
<sequence>MPEGDTNNVTNLQTLLCPPQLSLAWSDLSMEKLVAPAAPVPPVASADLRLAHVPDRESTKQLWDSFSLDPVIFFTLLPPPDYLIKLLHVSGEHLQWDHQQGNSDPSLIHPQRENVFGGAPVMVYYSGQ</sequence>
<evidence type="ECO:0000313" key="2">
    <source>
        <dbReference type="Proteomes" id="UP001145742"/>
    </source>
</evidence>
<accession>A0ABQ9CL44</accession>
<protein>
    <submittedName>
        <fullName evidence="1">Uncharacterized protein</fullName>
    </submittedName>
</protein>
<evidence type="ECO:0000313" key="1">
    <source>
        <dbReference type="EMBL" id="KAJ7403848.1"/>
    </source>
</evidence>
<reference evidence="1" key="1">
    <citation type="submission" date="2019-10" db="EMBL/GenBank/DDBJ databases">
        <authorList>
            <person name="Soares A.E.R."/>
            <person name="Aleixo A."/>
            <person name="Schneider P."/>
            <person name="Miyaki C.Y."/>
            <person name="Schneider M.P."/>
            <person name="Mello C."/>
            <person name="Vasconcelos A.T.R."/>
        </authorList>
    </citation>
    <scope>NUCLEOTIDE SEQUENCE</scope>
    <source>
        <tissue evidence="1">Muscle</tissue>
    </source>
</reference>
<keyword evidence="2" id="KW-1185">Reference proteome</keyword>
<proteinExistence type="predicted"/>